<keyword evidence="8" id="KW-0175">Coiled coil</keyword>
<organism evidence="11 12">
    <name type="scientific">Roseinatronobacter bogoriensis subsp. barguzinensis</name>
    <dbReference type="NCBI Taxonomy" id="441209"/>
    <lineage>
        <taxon>Bacteria</taxon>
        <taxon>Pseudomonadati</taxon>
        <taxon>Pseudomonadota</taxon>
        <taxon>Alphaproteobacteria</taxon>
        <taxon>Rhodobacterales</taxon>
        <taxon>Paracoccaceae</taxon>
        <taxon>Roseinatronobacter</taxon>
    </lineage>
</organism>
<evidence type="ECO:0000256" key="4">
    <source>
        <dbReference type="ARBA" id="ARBA00022679"/>
    </source>
</evidence>
<evidence type="ECO:0000256" key="1">
    <source>
        <dbReference type="ARBA" id="ARBA00006594"/>
    </source>
</evidence>
<feature type="domain" description="N6 adenine-specific DNA methyltransferase N-terminal" evidence="10">
    <location>
        <begin position="10"/>
        <end position="143"/>
    </location>
</feature>
<proteinExistence type="inferred from homology"/>
<dbReference type="GO" id="GO:0009007">
    <property type="term" value="F:site-specific DNA-methyltransferase (adenine-specific) activity"/>
    <property type="evidence" value="ECO:0007669"/>
    <property type="project" value="UniProtKB-EC"/>
</dbReference>
<dbReference type="GO" id="GO:0032259">
    <property type="term" value="P:methylation"/>
    <property type="evidence" value="ECO:0007669"/>
    <property type="project" value="UniProtKB-KW"/>
</dbReference>
<dbReference type="InterPro" id="IPR002052">
    <property type="entry name" value="DNA_methylase_N6_adenine_CS"/>
</dbReference>
<dbReference type="Gene3D" id="3.40.50.150">
    <property type="entry name" value="Vaccinia Virus protein VP39"/>
    <property type="match status" value="1"/>
</dbReference>
<evidence type="ECO:0000313" key="12">
    <source>
        <dbReference type="Proteomes" id="UP000228948"/>
    </source>
</evidence>
<feature type="domain" description="DNA methylase adenine-specific" evidence="9">
    <location>
        <begin position="159"/>
        <end position="466"/>
    </location>
</feature>
<keyword evidence="5" id="KW-0949">S-adenosyl-L-methionine</keyword>
<dbReference type="GO" id="GO:0008170">
    <property type="term" value="F:N-methyltransferase activity"/>
    <property type="evidence" value="ECO:0007669"/>
    <property type="project" value="InterPro"/>
</dbReference>
<reference evidence="11 12" key="1">
    <citation type="submission" date="2017-11" db="EMBL/GenBank/DDBJ databases">
        <title>Revised Sequence and Annotation of the Rhodobaca barguzinensis strain alga05 Genome.</title>
        <authorList>
            <person name="Kopejtka K."/>
            <person name="Tomasch J.M."/>
            <person name="Bunk B."/>
            <person name="Koblizek M."/>
        </authorList>
    </citation>
    <scope>NUCLEOTIDE SEQUENCE [LARGE SCALE GENOMIC DNA]</scope>
    <source>
        <strain evidence="12">alga05</strain>
    </source>
</reference>
<dbReference type="KEGG" id="rbg:BG454_05205"/>
<evidence type="ECO:0000256" key="2">
    <source>
        <dbReference type="ARBA" id="ARBA00011900"/>
    </source>
</evidence>
<dbReference type="Gene3D" id="1.20.1260.30">
    <property type="match status" value="1"/>
</dbReference>
<dbReference type="Pfam" id="PF02384">
    <property type="entry name" value="N6_Mtase"/>
    <property type="match status" value="1"/>
</dbReference>
<accession>A0A2K8K762</accession>
<keyword evidence="6" id="KW-0680">Restriction system</keyword>
<comment type="similarity">
    <text evidence="1">Belongs to the N(4)/N(6)-methyltransferase family.</text>
</comment>
<dbReference type="PRINTS" id="PR00507">
    <property type="entry name" value="N12N6MTFRASE"/>
</dbReference>
<dbReference type="STRING" id="441209.GCA_001870665_03780"/>
<evidence type="ECO:0000259" key="9">
    <source>
        <dbReference type="Pfam" id="PF02384"/>
    </source>
</evidence>
<dbReference type="EMBL" id="CP024899">
    <property type="protein sequence ID" value="ATX65297.1"/>
    <property type="molecule type" value="Genomic_DNA"/>
</dbReference>
<dbReference type="PANTHER" id="PTHR42933:SF3">
    <property type="entry name" value="TYPE I RESTRICTION ENZYME MJAVIII METHYLASE SUBUNIT"/>
    <property type="match status" value="1"/>
</dbReference>
<comment type="catalytic activity">
    <reaction evidence="7">
        <text>a 2'-deoxyadenosine in DNA + S-adenosyl-L-methionine = an N(6)-methyl-2'-deoxyadenosine in DNA + S-adenosyl-L-homocysteine + H(+)</text>
        <dbReference type="Rhea" id="RHEA:15197"/>
        <dbReference type="Rhea" id="RHEA-COMP:12418"/>
        <dbReference type="Rhea" id="RHEA-COMP:12419"/>
        <dbReference type="ChEBI" id="CHEBI:15378"/>
        <dbReference type="ChEBI" id="CHEBI:57856"/>
        <dbReference type="ChEBI" id="CHEBI:59789"/>
        <dbReference type="ChEBI" id="CHEBI:90615"/>
        <dbReference type="ChEBI" id="CHEBI:90616"/>
        <dbReference type="EC" id="2.1.1.72"/>
    </reaction>
</comment>
<dbReference type="REBASE" id="224647">
    <property type="entry name" value="M.Rba05I"/>
</dbReference>
<dbReference type="GO" id="GO:0009307">
    <property type="term" value="P:DNA restriction-modification system"/>
    <property type="evidence" value="ECO:0007669"/>
    <property type="project" value="UniProtKB-KW"/>
</dbReference>
<dbReference type="PROSITE" id="PS00092">
    <property type="entry name" value="N6_MTASE"/>
    <property type="match status" value="1"/>
</dbReference>
<dbReference type="PANTHER" id="PTHR42933">
    <property type="entry name" value="SLR6095 PROTEIN"/>
    <property type="match status" value="1"/>
</dbReference>
<evidence type="ECO:0000259" key="10">
    <source>
        <dbReference type="Pfam" id="PF12161"/>
    </source>
</evidence>
<evidence type="ECO:0000256" key="3">
    <source>
        <dbReference type="ARBA" id="ARBA00022603"/>
    </source>
</evidence>
<evidence type="ECO:0000256" key="7">
    <source>
        <dbReference type="ARBA" id="ARBA00047942"/>
    </source>
</evidence>
<dbReference type="InterPro" id="IPR004546">
    <property type="entry name" value="Restrct_endonuc_T1M"/>
</dbReference>
<dbReference type="NCBIfam" id="TIGR00497">
    <property type="entry name" value="hsdM"/>
    <property type="match status" value="1"/>
</dbReference>
<dbReference type="OrthoDB" id="9806213at2"/>
<dbReference type="EC" id="2.1.1.72" evidence="2"/>
<keyword evidence="4" id="KW-0808">Transferase</keyword>
<evidence type="ECO:0000256" key="8">
    <source>
        <dbReference type="SAM" id="Coils"/>
    </source>
</evidence>
<sequence length="502" mass="56500">MTPITQADINKAAWSACDTFRGVVDPSIYKDYVLTMLFLKYLSDVWKDHHTRYTTDHPNAPDLVAALMAQEAFVLPKGASFDDLYARRHEPGLGERIDKALHAIEEANITKLRDVFQDISFNSTRLGAEDQKNDILRFLLEDFAKPALDLRPSRVGTLDIIGGAYEYLISRFAATAGKKAGEFYTPAEVSDLMAQLVDPQPGDDICDPTCGSASLLMKCARLIRDRHNSRHYALFGQEAIGSTWALAKMNLFLHAEENHQVEWGDTIRNPKLRTRDDLLRHFDVVVANPPFSLEKWGVESAENDRFGRFRRGLPPKTKGDYAFILHMVETLKPRTGRMAVVVPHGVLFRGGAEGRIREALIRENLLDAVIGLPEKLFFGTGIPAAILVFRKFKADDSVIFIDASREFEAGTNQNTLTPANLDRITATYRARESVDKYAYRATLADVEGNDFNLNIPRYVDTFEAEDQIDLMAVRAERMELKDEMEALEARMAGYLRELGYGA</sequence>
<dbReference type="InterPro" id="IPR038333">
    <property type="entry name" value="T1MK-like_N_sf"/>
</dbReference>
<feature type="coiled-coil region" evidence="8">
    <location>
        <begin position="470"/>
        <end position="497"/>
    </location>
</feature>
<dbReference type="SUPFAM" id="SSF53335">
    <property type="entry name" value="S-adenosyl-L-methionine-dependent methyltransferases"/>
    <property type="match status" value="1"/>
</dbReference>
<dbReference type="InterPro" id="IPR022749">
    <property type="entry name" value="D12N6_MeTrfase_N"/>
</dbReference>
<dbReference type="Proteomes" id="UP000228948">
    <property type="component" value="Chromosome"/>
</dbReference>
<evidence type="ECO:0000313" key="11">
    <source>
        <dbReference type="EMBL" id="ATX65297.1"/>
    </source>
</evidence>
<evidence type="ECO:0000256" key="6">
    <source>
        <dbReference type="ARBA" id="ARBA00022747"/>
    </source>
</evidence>
<dbReference type="RefSeq" id="WP_071479364.1">
    <property type="nucleotide sequence ID" value="NZ_CP024899.1"/>
</dbReference>
<keyword evidence="3" id="KW-0489">Methyltransferase</keyword>
<dbReference type="AlphaFoldDB" id="A0A2K8K762"/>
<keyword evidence="12" id="KW-1185">Reference proteome</keyword>
<dbReference type="InterPro" id="IPR029063">
    <property type="entry name" value="SAM-dependent_MTases_sf"/>
</dbReference>
<evidence type="ECO:0000256" key="5">
    <source>
        <dbReference type="ARBA" id="ARBA00022691"/>
    </source>
</evidence>
<name>A0A2K8K762_9RHOB</name>
<dbReference type="GO" id="GO:0003677">
    <property type="term" value="F:DNA binding"/>
    <property type="evidence" value="ECO:0007669"/>
    <property type="project" value="InterPro"/>
</dbReference>
<dbReference type="InterPro" id="IPR051537">
    <property type="entry name" value="DNA_Adenine_Mtase"/>
</dbReference>
<protein>
    <recommendedName>
        <fullName evidence="2">site-specific DNA-methyltransferase (adenine-specific)</fullName>
        <ecNumber evidence="2">2.1.1.72</ecNumber>
    </recommendedName>
</protein>
<gene>
    <name evidence="11" type="ORF">BG454_05205</name>
</gene>
<dbReference type="InterPro" id="IPR003356">
    <property type="entry name" value="DNA_methylase_A-5"/>
</dbReference>
<dbReference type="Pfam" id="PF12161">
    <property type="entry name" value="HsdM_N"/>
    <property type="match status" value="1"/>
</dbReference>